<keyword evidence="2" id="KW-0472">Membrane</keyword>
<reference evidence="3" key="1">
    <citation type="submission" date="2022-12" db="EMBL/GenBank/DDBJ databases">
        <authorList>
            <person name="Webb A."/>
        </authorList>
    </citation>
    <scope>NUCLEOTIDE SEQUENCE</scope>
    <source>
        <strain evidence="3">Hp1</strain>
    </source>
</reference>
<dbReference type="Pfam" id="PF05096">
    <property type="entry name" value="Glu_cyclase_2"/>
    <property type="match status" value="1"/>
</dbReference>
<dbReference type="PANTHER" id="PTHR31270">
    <property type="entry name" value="GLUTAMINYL-PEPTIDE CYCLOTRANSFERASE"/>
    <property type="match status" value="1"/>
</dbReference>
<keyword evidence="4" id="KW-1185">Reference proteome</keyword>
<protein>
    <recommendedName>
        <fullName evidence="5">Glutamine cyclotransferase</fullName>
    </recommendedName>
</protein>
<keyword evidence="2" id="KW-1133">Transmembrane helix</keyword>
<dbReference type="InterPro" id="IPR015943">
    <property type="entry name" value="WD40/YVTN_repeat-like_dom_sf"/>
</dbReference>
<dbReference type="Proteomes" id="UP001162031">
    <property type="component" value="Unassembled WGS sequence"/>
</dbReference>
<feature type="region of interest" description="Disordered" evidence="1">
    <location>
        <begin position="1"/>
        <end position="37"/>
    </location>
</feature>
<dbReference type="PANTHER" id="PTHR31270:SF1">
    <property type="entry name" value="GLUTAMINYL-PEPTIDE CYCLOTRANSFERASE"/>
    <property type="match status" value="1"/>
</dbReference>
<dbReference type="InterPro" id="IPR007788">
    <property type="entry name" value="QCT"/>
</dbReference>
<feature type="transmembrane region" description="Helical" evidence="2">
    <location>
        <begin position="43"/>
        <end position="60"/>
    </location>
</feature>
<evidence type="ECO:0000313" key="4">
    <source>
        <dbReference type="Proteomes" id="UP001162031"/>
    </source>
</evidence>
<feature type="compositionally biased region" description="Polar residues" evidence="1">
    <location>
        <begin position="18"/>
        <end position="27"/>
    </location>
</feature>
<evidence type="ECO:0000313" key="3">
    <source>
        <dbReference type="EMBL" id="CAI5736523.1"/>
    </source>
</evidence>
<dbReference type="GO" id="GO:0016603">
    <property type="term" value="F:glutaminyl-peptide cyclotransferase activity"/>
    <property type="evidence" value="ECO:0007669"/>
    <property type="project" value="InterPro"/>
</dbReference>
<keyword evidence="2" id="KW-0812">Transmembrane</keyword>
<dbReference type="EMBL" id="CANTFL010001315">
    <property type="protein sequence ID" value="CAI5736523.1"/>
    <property type="molecule type" value="Genomic_DNA"/>
</dbReference>
<organism evidence="3 4">
    <name type="scientific">Hyaloperonospora brassicae</name>
    <name type="common">Brassica downy mildew</name>
    <name type="synonym">Peronospora brassicae</name>
    <dbReference type="NCBI Taxonomy" id="162125"/>
    <lineage>
        <taxon>Eukaryota</taxon>
        <taxon>Sar</taxon>
        <taxon>Stramenopiles</taxon>
        <taxon>Oomycota</taxon>
        <taxon>Peronosporomycetes</taxon>
        <taxon>Peronosporales</taxon>
        <taxon>Peronosporaceae</taxon>
        <taxon>Hyaloperonospora</taxon>
    </lineage>
</organism>
<sequence>MARPHVSKRPSRQEKTAASEQEQTCESNEADRSEKKAGTMRSLLVRCGVGIVVVLLGVLLRPTQPQDLAPTVVRDANSGEQTRAKSLSTVEFLAKYPHDALAFTQGFTVVNRDAEKLFIESTGLYGESSLRHVDIESGRVLKQYDLPNELFGEGVTIGPNDELILLTWKSKSGFVFDLDEIVDTKRGSAALKSEFSFDTTTGEGWGITFDGKDLVVSDGSSIVMFWNPSTKEEVRRIEVTIDNGKQKVSRVNELEAAKGFIYANVWYQPYILKIDPDTGAVVTMFDLSELVQDAGADVAFGEVLNGIAYDDAEDVFYITGKLWNSVYKVRLVDPVQ</sequence>
<evidence type="ECO:0008006" key="5">
    <source>
        <dbReference type="Google" id="ProtNLM"/>
    </source>
</evidence>
<dbReference type="AlphaFoldDB" id="A0AAV0UK19"/>
<dbReference type="SUPFAM" id="SSF63825">
    <property type="entry name" value="YWTD domain"/>
    <property type="match status" value="1"/>
</dbReference>
<gene>
    <name evidence="3" type="ORF">HBR001_LOCUS6853</name>
</gene>
<evidence type="ECO:0000256" key="2">
    <source>
        <dbReference type="SAM" id="Phobius"/>
    </source>
</evidence>
<name>A0AAV0UK19_HYABA</name>
<proteinExistence type="predicted"/>
<dbReference type="Gene3D" id="2.130.10.10">
    <property type="entry name" value="YVTN repeat-like/Quinoprotein amine dehydrogenase"/>
    <property type="match status" value="1"/>
</dbReference>
<evidence type="ECO:0000256" key="1">
    <source>
        <dbReference type="SAM" id="MobiDB-lite"/>
    </source>
</evidence>
<feature type="compositionally biased region" description="Basic residues" evidence="1">
    <location>
        <begin position="1"/>
        <end position="10"/>
    </location>
</feature>
<comment type="caution">
    <text evidence="3">The sequence shown here is derived from an EMBL/GenBank/DDBJ whole genome shotgun (WGS) entry which is preliminary data.</text>
</comment>
<accession>A0AAV0UK19</accession>